<dbReference type="Gene3D" id="1.10.10.10">
    <property type="entry name" value="Winged helix-like DNA-binding domain superfamily/Winged helix DNA-binding domain"/>
    <property type="match status" value="1"/>
</dbReference>
<reference evidence="7 8" key="1">
    <citation type="submission" date="2017-08" db="EMBL/GenBank/DDBJ databases">
        <authorList>
            <person name="de Groot N.N."/>
        </authorList>
    </citation>
    <scope>NUCLEOTIDE SEQUENCE [LARGE SCALE GENOMIC DNA]</scope>
    <source>
        <strain evidence="7 8">USBA 352</strain>
    </source>
</reference>
<dbReference type="STRING" id="538381.GCA_001696535_00548"/>
<organism evidence="7 8">
    <name type="scientific">Stappia indica</name>
    <dbReference type="NCBI Taxonomy" id="538381"/>
    <lineage>
        <taxon>Bacteria</taxon>
        <taxon>Pseudomonadati</taxon>
        <taxon>Pseudomonadota</taxon>
        <taxon>Alphaproteobacteria</taxon>
        <taxon>Hyphomicrobiales</taxon>
        <taxon>Stappiaceae</taxon>
        <taxon>Stappia</taxon>
    </lineage>
</organism>
<name>A0A285TMK5_9HYPH</name>
<dbReference type="InterPro" id="IPR036388">
    <property type="entry name" value="WH-like_DNA-bd_sf"/>
</dbReference>
<comment type="similarity">
    <text evidence="1">Belongs to the LysR transcriptional regulatory family.</text>
</comment>
<dbReference type="Gene3D" id="3.40.190.10">
    <property type="entry name" value="Periplasmic binding protein-like II"/>
    <property type="match status" value="2"/>
</dbReference>
<dbReference type="Pfam" id="PF03466">
    <property type="entry name" value="LysR_substrate"/>
    <property type="match status" value="1"/>
</dbReference>
<dbReference type="GO" id="GO:0003700">
    <property type="term" value="F:DNA-binding transcription factor activity"/>
    <property type="evidence" value="ECO:0007669"/>
    <property type="project" value="InterPro"/>
</dbReference>
<dbReference type="PANTHER" id="PTHR30293">
    <property type="entry name" value="TRANSCRIPTIONAL REGULATORY PROTEIN NAC-RELATED"/>
    <property type="match status" value="1"/>
</dbReference>
<dbReference type="InterPro" id="IPR000847">
    <property type="entry name" value="LysR_HTH_N"/>
</dbReference>
<keyword evidence="4" id="KW-0010">Activator</keyword>
<dbReference type="GO" id="GO:2000142">
    <property type="term" value="P:regulation of DNA-templated transcription initiation"/>
    <property type="evidence" value="ECO:0007669"/>
    <property type="project" value="TreeGrafter"/>
</dbReference>
<dbReference type="FunFam" id="1.10.10.10:FF:000001">
    <property type="entry name" value="LysR family transcriptional regulator"/>
    <property type="match status" value="1"/>
</dbReference>
<proteinExistence type="inferred from homology"/>
<dbReference type="OrthoDB" id="8479357at2"/>
<keyword evidence="2" id="KW-0805">Transcription regulation</keyword>
<feature type="domain" description="HTH lysR-type" evidence="6">
    <location>
        <begin position="1"/>
        <end position="58"/>
    </location>
</feature>
<evidence type="ECO:0000313" key="7">
    <source>
        <dbReference type="EMBL" id="SOC23753.1"/>
    </source>
</evidence>
<dbReference type="AlphaFoldDB" id="A0A285TMK5"/>
<keyword evidence="5" id="KW-0804">Transcription</keyword>
<evidence type="ECO:0000256" key="5">
    <source>
        <dbReference type="ARBA" id="ARBA00023163"/>
    </source>
</evidence>
<dbReference type="SUPFAM" id="SSF53850">
    <property type="entry name" value="Periplasmic binding protein-like II"/>
    <property type="match status" value="1"/>
</dbReference>
<accession>A0A285TMK5</accession>
<keyword evidence="8" id="KW-1185">Reference proteome</keyword>
<dbReference type="RefSeq" id="WP_067215728.1">
    <property type="nucleotide sequence ID" value="NZ_JAJGNR010000008.1"/>
</dbReference>
<dbReference type="Proteomes" id="UP000219331">
    <property type="component" value="Unassembled WGS sequence"/>
</dbReference>
<protein>
    <submittedName>
        <fullName evidence="7">LysR family transcriptional regulator, nitrogen assimilation regulatory protein</fullName>
    </submittedName>
</protein>
<dbReference type="Pfam" id="PF00126">
    <property type="entry name" value="HTH_1"/>
    <property type="match status" value="1"/>
</dbReference>
<dbReference type="PANTHER" id="PTHR30293:SF0">
    <property type="entry name" value="NITROGEN ASSIMILATION REGULATORY PROTEIN NAC"/>
    <property type="match status" value="1"/>
</dbReference>
<dbReference type="SUPFAM" id="SSF46785">
    <property type="entry name" value="Winged helix' DNA-binding domain"/>
    <property type="match status" value="1"/>
</dbReference>
<evidence type="ECO:0000313" key="8">
    <source>
        <dbReference type="Proteomes" id="UP000219331"/>
    </source>
</evidence>
<evidence type="ECO:0000256" key="1">
    <source>
        <dbReference type="ARBA" id="ARBA00009437"/>
    </source>
</evidence>
<sequence length="308" mass="34028">METKRLEYFLRIVDCGSISRAAQDLGLAQPALSQQLAILEGELKVQLMYRSRRGTTPTAAGWQLYQRARIFLRQLEQTRASLLEADDQLSGSVSIGLPTSTATIISVPLMQRVLARYPQIRLHVIEGYSSMLTEMTQSGRLDVAVLFFNSQMSGLSIEPLWEEELLLVCPPDTQQTGPVPLRMLADVPLLLPSKANSSRRSLDAALAANRMGVVPIAEIDSIVTLKKAVQDRFAYTLLPWSAISEEVESGRLTACAIEGAPVSRTVSLCFPDAVHRTPAHEKIAEIIREQSDIAFESRRLVGMRRIAA</sequence>
<dbReference type="EMBL" id="OBML01000013">
    <property type="protein sequence ID" value="SOC23753.1"/>
    <property type="molecule type" value="Genomic_DNA"/>
</dbReference>
<dbReference type="PROSITE" id="PS50931">
    <property type="entry name" value="HTH_LYSR"/>
    <property type="match status" value="1"/>
</dbReference>
<evidence type="ECO:0000256" key="4">
    <source>
        <dbReference type="ARBA" id="ARBA00023159"/>
    </source>
</evidence>
<keyword evidence="3" id="KW-0238">DNA-binding</keyword>
<dbReference type="InterPro" id="IPR036390">
    <property type="entry name" value="WH_DNA-bd_sf"/>
</dbReference>
<dbReference type="InterPro" id="IPR005119">
    <property type="entry name" value="LysR_subst-bd"/>
</dbReference>
<evidence type="ECO:0000256" key="2">
    <source>
        <dbReference type="ARBA" id="ARBA00023015"/>
    </source>
</evidence>
<dbReference type="PRINTS" id="PR00039">
    <property type="entry name" value="HTHLYSR"/>
</dbReference>
<evidence type="ECO:0000259" key="6">
    <source>
        <dbReference type="PROSITE" id="PS50931"/>
    </source>
</evidence>
<dbReference type="GO" id="GO:0003677">
    <property type="term" value="F:DNA binding"/>
    <property type="evidence" value="ECO:0007669"/>
    <property type="project" value="UniProtKB-KW"/>
</dbReference>
<evidence type="ECO:0000256" key="3">
    <source>
        <dbReference type="ARBA" id="ARBA00023125"/>
    </source>
</evidence>
<gene>
    <name evidence="7" type="ORF">SAMN05421512_11364</name>
</gene>